<organism evidence="2">
    <name type="scientific">Graphocephala atropunctata</name>
    <dbReference type="NCBI Taxonomy" id="36148"/>
    <lineage>
        <taxon>Eukaryota</taxon>
        <taxon>Metazoa</taxon>
        <taxon>Ecdysozoa</taxon>
        <taxon>Arthropoda</taxon>
        <taxon>Hexapoda</taxon>
        <taxon>Insecta</taxon>
        <taxon>Pterygota</taxon>
        <taxon>Neoptera</taxon>
        <taxon>Paraneoptera</taxon>
        <taxon>Hemiptera</taxon>
        <taxon>Auchenorrhyncha</taxon>
        <taxon>Membracoidea</taxon>
        <taxon>Cicadellidae</taxon>
        <taxon>Cicadellinae</taxon>
        <taxon>Cicadellini</taxon>
        <taxon>Graphocephala</taxon>
    </lineage>
</organism>
<gene>
    <name evidence="2" type="ORF">g.5763</name>
</gene>
<dbReference type="InterPro" id="IPR011335">
    <property type="entry name" value="Restrct_endonuc-II-like"/>
</dbReference>
<dbReference type="PANTHER" id="PTHR46609:SF8">
    <property type="entry name" value="YQAJ VIRAL RECOMBINASE DOMAIN-CONTAINING PROTEIN"/>
    <property type="match status" value="1"/>
</dbReference>
<dbReference type="Pfam" id="PF09588">
    <property type="entry name" value="YqaJ"/>
    <property type="match status" value="1"/>
</dbReference>
<feature type="non-terminal residue" evidence="2">
    <location>
        <position position="197"/>
    </location>
</feature>
<dbReference type="InterPro" id="IPR019080">
    <property type="entry name" value="YqaJ_viral_recombinase"/>
</dbReference>
<dbReference type="SUPFAM" id="SSF52980">
    <property type="entry name" value="Restriction endonuclease-like"/>
    <property type="match status" value="1"/>
</dbReference>
<protein>
    <recommendedName>
        <fullName evidence="1">YqaJ viral recombinase domain-containing protein</fullName>
    </recommendedName>
</protein>
<sequence length="197" mass="22377">NRKPDSNCAPVVKKLLYTSLHTHSVNYGKAHEGDAVRQLEASLGVTVQPCGLFIDEQMPFLGASPDGLIGDDGIVEVKCPSSAEDITPEEVIGNKVGLIGNMFKKSKSNESYDIKSSHPYFYQIQGQLHITNRQYCILAIWTPKGLKYVKVDRDDVFWEVNMKEKLETFYMKCLLPELIDPRQRRNLKIREPDHILL</sequence>
<dbReference type="InterPro" id="IPR051703">
    <property type="entry name" value="NF-kappa-B_Signaling_Reg"/>
</dbReference>
<dbReference type="EMBL" id="GEBQ01000442">
    <property type="protein sequence ID" value="JAT39535.1"/>
    <property type="molecule type" value="Transcribed_RNA"/>
</dbReference>
<evidence type="ECO:0000259" key="1">
    <source>
        <dbReference type="Pfam" id="PF09588"/>
    </source>
</evidence>
<name>A0A1B6MUC9_9HEMI</name>
<dbReference type="Gene3D" id="3.90.320.10">
    <property type="match status" value="1"/>
</dbReference>
<reference evidence="2" key="1">
    <citation type="submission" date="2015-11" db="EMBL/GenBank/DDBJ databases">
        <title>De novo transcriptome assembly of four potential Pierce s Disease insect vectors from Arizona vineyards.</title>
        <authorList>
            <person name="Tassone E.E."/>
        </authorList>
    </citation>
    <scope>NUCLEOTIDE SEQUENCE</scope>
</reference>
<proteinExistence type="predicted"/>
<dbReference type="GO" id="GO:0006281">
    <property type="term" value="P:DNA repair"/>
    <property type="evidence" value="ECO:0007669"/>
    <property type="project" value="UniProtKB-ARBA"/>
</dbReference>
<feature type="non-terminal residue" evidence="2">
    <location>
        <position position="1"/>
    </location>
</feature>
<dbReference type="InterPro" id="IPR011604">
    <property type="entry name" value="PDDEXK-like_dom_sf"/>
</dbReference>
<dbReference type="AlphaFoldDB" id="A0A1B6MUC9"/>
<evidence type="ECO:0000313" key="2">
    <source>
        <dbReference type="EMBL" id="JAT39535.1"/>
    </source>
</evidence>
<dbReference type="PANTHER" id="PTHR46609">
    <property type="entry name" value="EXONUCLEASE, PHAGE-TYPE/RECB, C-TERMINAL DOMAIN-CONTAINING PROTEIN"/>
    <property type="match status" value="1"/>
</dbReference>
<dbReference type="CDD" id="cd22343">
    <property type="entry name" value="PDDEXK_lambda_exonuclease-like"/>
    <property type="match status" value="1"/>
</dbReference>
<feature type="domain" description="YqaJ viral recombinase" evidence="1">
    <location>
        <begin position="19"/>
        <end position="133"/>
    </location>
</feature>
<accession>A0A1B6MUC9</accession>